<dbReference type="EMBL" id="CP126446">
    <property type="protein sequence ID" value="WIF97175.1"/>
    <property type="molecule type" value="Genomic_DNA"/>
</dbReference>
<organism evidence="1 2">
    <name type="scientific">Pontibacillus chungwhensis</name>
    <dbReference type="NCBI Taxonomy" id="265426"/>
    <lineage>
        <taxon>Bacteria</taxon>
        <taxon>Bacillati</taxon>
        <taxon>Bacillota</taxon>
        <taxon>Bacilli</taxon>
        <taxon>Bacillales</taxon>
        <taxon>Bacillaceae</taxon>
        <taxon>Pontibacillus</taxon>
    </lineage>
</organism>
<reference evidence="1 2" key="1">
    <citation type="submission" date="2023-05" db="EMBL/GenBank/DDBJ databases">
        <title>Comparative genomics reveals the evidence of polycyclic aromatic hydrocarbons degradation in moderately halophilic genus Pontibacillus.</title>
        <authorList>
            <person name="Yang H."/>
            <person name="Qian Z."/>
        </authorList>
    </citation>
    <scope>NUCLEOTIDE SEQUENCE [LARGE SCALE GENOMIC DNA]</scope>
    <source>
        <strain evidence="2">HN14</strain>
    </source>
</reference>
<name>A0ABY8UV28_9BACI</name>
<keyword evidence="2" id="KW-1185">Reference proteome</keyword>
<proteinExistence type="predicted"/>
<evidence type="ECO:0000313" key="2">
    <source>
        <dbReference type="Proteomes" id="UP001236652"/>
    </source>
</evidence>
<protein>
    <submittedName>
        <fullName evidence="1">Uncharacterized protein</fullName>
    </submittedName>
</protein>
<accession>A0ABY8UV28</accession>
<dbReference type="RefSeq" id="WP_231417421.1">
    <property type="nucleotide sequence ID" value="NZ_CP126446.1"/>
</dbReference>
<gene>
    <name evidence="1" type="ORF">QNI29_15710</name>
</gene>
<evidence type="ECO:0000313" key="1">
    <source>
        <dbReference type="EMBL" id="WIF97175.1"/>
    </source>
</evidence>
<dbReference type="Proteomes" id="UP001236652">
    <property type="component" value="Chromosome"/>
</dbReference>
<sequence>MSQNRKVMIAAVALLSTITMCVALTVIFNHFIHARGIEEEADRSAGEEVILVNEPHLIEIGEGVGEIHKEFNTLLGWKRYKHLNAKDAKVLKTQAEPLKDLLNKAEDQSLKADLENALHHLGNANSKEDIQEFLTTHRIMHDLDHYINGASNDGKVWGYTHIGFGEHAPTLAFKNRD</sequence>